<sequence length="88" mass="9473">MADVANGRVEQPTENVVGSRAAFHCDPGYFLTGRPEVTCQGRGKWDGEPPTCEKGKRVSYNSCSSYFLSWETGLQACALILACAVLAV</sequence>
<comment type="caution">
    <text evidence="8">The sequence shown here is derived from an EMBL/GenBank/DDBJ whole genome shotgun (WGS) entry which is preliminary data.</text>
</comment>
<feature type="domain" description="Sushi" evidence="7">
    <location>
        <begin position="1"/>
        <end position="54"/>
    </location>
</feature>
<keyword evidence="1 6" id="KW-0768">Sushi</keyword>
<accession>A0A9D4J1V8</accession>
<dbReference type="PROSITE" id="PS50923">
    <property type="entry name" value="SUSHI"/>
    <property type="match status" value="1"/>
</dbReference>
<evidence type="ECO:0000256" key="6">
    <source>
        <dbReference type="PROSITE-ProRule" id="PRU00302"/>
    </source>
</evidence>
<evidence type="ECO:0000256" key="1">
    <source>
        <dbReference type="ARBA" id="ARBA00022659"/>
    </source>
</evidence>
<name>A0A9D4J1V8_DREPO</name>
<dbReference type="InterPro" id="IPR035976">
    <property type="entry name" value="Sushi/SCR/CCP_sf"/>
</dbReference>
<reference evidence="8" key="2">
    <citation type="submission" date="2020-11" db="EMBL/GenBank/DDBJ databases">
        <authorList>
            <person name="McCartney M.A."/>
            <person name="Auch B."/>
            <person name="Kono T."/>
            <person name="Mallez S."/>
            <person name="Becker A."/>
            <person name="Gohl D.M."/>
            <person name="Silverstein K.A.T."/>
            <person name="Koren S."/>
            <person name="Bechman K.B."/>
            <person name="Herman A."/>
            <person name="Abrahante J.E."/>
            <person name="Garbe J."/>
        </authorList>
    </citation>
    <scope>NUCLEOTIDE SEQUENCE</scope>
    <source>
        <strain evidence="8">Duluth1</strain>
        <tissue evidence="8">Whole animal</tissue>
    </source>
</reference>
<dbReference type="Gene3D" id="2.10.70.10">
    <property type="entry name" value="Complement Module, domain 1"/>
    <property type="match status" value="1"/>
</dbReference>
<keyword evidence="4 6" id="KW-1015">Disulfide bond</keyword>
<evidence type="ECO:0000256" key="2">
    <source>
        <dbReference type="ARBA" id="ARBA00022729"/>
    </source>
</evidence>
<dbReference type="AlphaFoldDB" id="A0A9D4J1V8"/>
<dbReference type="SUPFAM" id="SSF57535">
    <property type="entry name" value="Complement control module/SCR domain"/>
    <property type="match status" value="1"/>
</dbReference>
<protein>
    <recommendedName>
        <fullName evidence="7">Sushi domain-containing protein</fullName>
    </recommendedName>
</protein>
<evidence type="ECO:0000256" key="5">
    <source>
        <dbReference type="ARBA" id="ARBA00023180"/>
    </source>
</evidence>
<dbReference type="PANTHER" id="PTHR46393:SF7">
    <property type="entry name" value="COMPLEMENT C2"/>
    <property type="match status" value="1"/>
</dbReference>
<organism evidence="8 9">
    <name type="scientific">Dreissena polymorpha</name>
    <name type="common">Zebra mussel</name>
    <name type="synonym">Mytilus polymorpha</name>
    <dbReference type="NCBI Taxonomy" id="45954"/>
    <lineage>
        <taxon>Eukaryota</taxon>
        <taxon>Metazoa</taxon>
        <taxon>Spiralia</taxon>
        <taxon>Lophotrochozoa</taxon>
        <taxon>Mollusca</taxon>
        <taxon>Bivalvia</taxon>
        <taxon>Autobranchia</taxon>
        <taxon>Heteroconchia</taxon>
        <taxon>Euheterodonta</taxon>
        <taxon>Imparidentia</taxon>
        <taxon>Neoheterodontei</taxon>
        <taxon>Myida</taxon>
        <taxon>Dreissenoidea</taxon>
        <taxon>Dreissenidae</taxon>
        <taxon>Dreissena</taxon>
    </lineage>
</organism>
<dbReference type="InterPro" id="IPR000436">
    <property type="entry name" value="Sushi_SCR_CCP_dom"/>
</dbReference>
<proteinExistence type="predicted"/>
<keyword evidence="5" id="KW-0325">Glycoprotein</keyword>
<dbReference type="SMART" id="SM00032">
    <property type="entry name" value="CCP"/>
    <property type="match status" value="1"/>
</dbReference>
<dbReference type="CDD" id="cd00033">
    <property type="entry name" value="CCP"/>
    <property type="match status" value="1"/>
</dbReference>
<keyword evidence="9" id="KW-1185">Reference proteome</keyword>
<dbReference type="Proteomes" id="UP000828390">
    <property type="component" value="Unassembled WGS sequence"/>
</dbReference>
<reference evidence="8" key="1">
    <citation type="journal article" date="2019" name="bioRxiv">
        <title>The Genome of the Zebra Mussel, Dreissena polymorpha: A Resource for Invasive Species Research.</title>
        <authorList>
            <person name="McCartney M.A."/>
            <person name="Auch B."/>
            <person name="Kono T."/>
            <person name="Mallez S."/>
            <person name="Zhang Y."/>
            <person name="Obille A."/>
            <person name="Becker A."/>
            <person name="Abrahante J.E."/>
            <person name="Garbe J."/>
            <person name="Badalamenti J.P."/>
            <person name="Herman A."/>
            <person name="Mangelson H."/>
            <person name="Liachko I."/>
            <person name="Sullivan S."/>
            <person name="Sone E.D."/>
            <person name="Koren S."/>
            <person name="Silverstein K.A.T."/>
            <person name="Beckman K.B."/>
            <person name="Gohl D.M."/>
        </authorList>
    </citation>
    <scope>NUCLEOTIDE SEQUENCE</scope>
    <source>
        <strain evidence="8">Duluth1</strain>
        <tissue evidence="8">Whole animal</tissue>
    </source>
</reference>
<evidence type="ECO:0000259" key="7">
    <source>
        <dbReference type="PROSITE" id="PS50923"/>
    </source>
</evidence>
<dbReference type="EMBL" id="JAIWYP010000007">
    <property type="protein sequence ID" value="KAH3792708.1"/>
    <property type="molecule type" value="Genomic_DNA"/>
</dbReference>
<evidence type="ECO:0000313" key="8">
    <source>
        <dbReference type="EMBL" id="KAH3792708.1"/>
    </source>
</evidence>
<gene>
    <name evidence="8" type="ORF">DPMN_146207</name>
</gene>
<keyword evidence="3" id="KW-0677">Repeat</keyword>
<keyword evidence="2" id="KW-0732">Signal</keyword>
<evidence type="ECO:0000313" key="9">
    <source>
        <dbReference type="Proteomes" id="UP000828390"/>
    </source>
</evidence>
<dbReference type="Pfam" id="PF00084">
    <property type="entry name" value="Sushi"/>
    <property type="match status" value="1"/>
</dbReference>
<feature type="disulfide bond" evidence="6">
    <location>
        <begin position="25"/>
        <end position="52"/>
    </location>
</feature>
<evidence type="ECO:0000256" key="3">
    <source>
        <dbReference type="ARBA" id="ARBA00022737"/>
    </source>
</evidence>
<comment type="caution">
    <text evidence="6">Lacks conserved residue(s) required for the propagation of feature annotation.</text>
</comment>
<evidence type="ECO:0000256" key="4">
    <source>
        <dbReference type="ARBA" id="ARBA00023157"/>
    </source>
</evidence>
<dbReference type="PANTHER" id="PTHR46393">
    <property type="entry name" value="SUSHI DOMAIN-CONTAINING PROTEIN"/>
    <property type="match status" value="1"/>
</dbReference>